<name>A0A1Y5RM06_9RHOB</name>
<evidence type="ECO:0000313" key="3">
    <source>
        <dbReference type="Proteomes" id="UP000193870"/>
    </source>
</evidence>
<dbReference type="RefSeq" id="WP_175484551.1">
    <property type="nucleotide sequence ID" value="NZ_FOPF01000001.1"/>
</dbReference>
<dbReference type="AlphaFoldDB" id="A0A1Y5RM06"/>
<keyword evidence="3" id="KW-1185">Reference proteome</keyword>
<dbReference type="STRING" id="315423.SAMN04488020_101711"/>
<gene>
    <name evidence="2" type="ORF">PAM7066_00713</name>
</gene>
<sequence>MLSQADIDLIHRDPGLPGLATLLDPADLIGRAGLGDLRATYIRYKPGTSCVIGLIPPDGALGALAAMTYPPVRYAEVRARAKWQLGPEPVHYLDDICTALVPLRHDRKVVAARRLGSAEQRQDYLRDLRLDGATLELLRYKPGRRLVLRAELPSGQAAVVKAYEKSGFASALAGARHADRYAGAGLLSVDDDRYAIASRWVVGTPLDPARSPADAFRAAGRELARLHMAAPCLGSVLPAAKIGPPAAAHLLRHVSGAMSALAAAVAEELRCFAPTPCIIHGDFSADQVVIQDGQATVIDWDRMAIGDPARDLGTFQARLDLDLIRGTVGTETAGIAAVAFLQGYAELRGSVPDGLSSHRAAALLALATEGFRDRRPDWAHETETVLSLVESLLPRKASKPPSMTLDLSSALDTAEMAPKLAAVLDVPEDSVLRACLLRHKPGRRALIRYDMVGAPPVICKLRAKGADRRTPRLHQCLRAAGLDGRTPRGVGVPDLVAEIETPPIWLQQMVAGHPLTELLTTHRSVHASGRTGDALATLHRTRIPTDREWALNHELDVIDRALDHAVATRPDLRRGIEGIRRSAHALVGTLQSADTTGIHRDFYPDQVLIDGEVVWLVDLDLYATGDPMIDVGNFQAHLTELGLRDHADPRRFAAEMAAFLAGYEERRGPIDRDRLRTLHWASLIRHIGIGQRIAGRAHTTDRLVAICAGGPDEPAFSIPDLDAQPAA</sequence>
<dbReference type="InterPro" id="IPR051678">
    <property type="entry name" value="AGP_Transferase"/>
</dbReference>
<evidence type="ECO:0000313" key="2">
    <source>
        <dbReference type="EMBL" id="SLN20574.1"/>
    </source>
</evidence>
<dbReference type="PANTHER" id="PTHR21310">
    <property type="entry name" value="AMINOGLYCOSIDE PHOSPHOTRANSFERASE-RELATED-RELATED"/>
    <property type="match status" value="1"/>
</dbReference>
<dbReference type="InterPro" id="IPR002575">
    <property type="entry name" value="Aminoglycoside_PTrfase"/>
</dbReference>
<dbReference type="Gene3D" id="3.90.1200.10">
    <property type="match status" value="2"/>
</dbReference>
<dbReference type="GO" id="GO:0016740">
    <property type="term" value="F:transferase activity"/>
    <property type="evidence" value="ECO:0007669"/>
    <property type="project" value="UniProtKB-KW"/>
</dbReference>
<protein>
    <submittedName>
        <fullName evidence="2">Phosphotransferase enzyme family protein</fullName>
    </submittedName>
</protein>
<feature type="domain" description="Aminoglycoside phosphotransferase" evidence="1">
    <location>
        <begin position="194"/>
        <end position="347"/>
    </location>
</feature>
<organism evidence="2 3">
    <name type="scientific">Palleronia marisminoris</name>
    <dbReference type="NCBI Taxonomy" id="315423"/>
    <lineage>
        <taxon>Bacteria</taxon>
        <taxon>Pseudomonadati</taxon>
        <taxon>Pseudomonadota</taxon>
        <taxon>Alphaproteobacteria</taxon>
        <taxon>Rhodobacterales</taxon>
        <taxon>Roseobacteraceae</taxon>
        <taxon>Palleronia</taxon>
    </lineage>
</organism>
<accession>A0A1Y5RM06</accession>
<dbReference type="InterPro" id="IPR011009">
    <property type="entry name" value="Kinase-like_dom_sf"/>
</dbReference>
<reference evidence="2 3" key="1">
    <citation type="submission" date="2017-03" db="EMBL/GenBank/DDBJ databases">
        <authorList>
            <person name="Afonso C.L."/>
            <person name="Miller P.J."/>
            <person name="Scott M.A."/>
            <person name="Spackman E."/>
            <person name="Goraichik I."/>
            <person name="Dimitrov K.M."/>
            <person name="Suarez D.L."/>
            <person name="Swayne D.E."/>
        </authorList>
    </citation>
    <scope>NUCLEOTIDE SEQUENCE [LARGE SCALE GENOMIC DNA]</scope>
    <source>
        <strain evidence="2 3">CECT 7066</strain>
    </source>
</reference>
<dbReference type="SUPFAM" id="SSF56112">
    <property type="entry name" value="Protein kinase-like (PK-like)"/>
    <property type="match status" value="2"/>
</dbReference>
<dbReference type="Proteomes" id="UP000193870">
    <property type="component" value="Unassembled WGS sequence"/>
</dbReference>
<dbReference type="EMBL" id="FWFV01000001">
    <property type="protein sequence ID" value="SLN20574.1"/>
    <property type="molecule type" value="Genomic_DNA"/>
</dbReference>
<dbReference type="Pfam" id="PF01636">
    <property type="entry name" value="APH"/>
    <property type="match status" value="2"/>
</dbReference>
<feature type="domain" description="Aminoglycoside phosphotransferase" evidence="1">
    <location>
        <begin position="457"/>
        <end position="667"/>
    </location>
</feature>
<keyword evidence="2" id="KW-0808">Transferase</keyword>
<evidence type="ECO:0000259" key="1">
    <source>
        <dbReference type="Pfam" id="PF01636"/>
    </source>
</evidence>
<proteinExistence type="predicted"/>